<evidence type="ECO:0000259" key="1">
    <source>
        <dbReference type="PROSITE" id="PS50878"/>
    </source>
</evidence>
<evidence type="ECO:0000313" key="3">
    <source>
        <dbReference type="Proteomes" id="UP001280121"/>
    </source>
</evidence>
<accession>A0AAD9X4B9</accession>
<dbReference type="PROSITE" id="PS50878">
    <property type="entry name" value="RT_POL"/>
    <property type="match status" value="1"/>
</dbReference>
<dbReference type="AlphaFoldDB" id="A0AAD9X4B9"/>
<dbReference type="EMBL" id="JANJYI010000004">
    <property type="protein sequence ID" value="KAK2652576.1"/>
    <property type="molecule type" value="Genomic_DNA"/>
</dbReference>
<gene>
    <name evidence="2" type="ORF">Ddye_012432</name>
</gene>
<name>A0AAD9X4B9_9ROSI</name>
<comment type="caution">
    <text evidence="2">The sequence shown here is derived from an EMBL/GenBank/DDBJ whole genome shotgun (WGS) entry which is preliminary data.</text>
</comment>
<dbReference type="Proteomes" id="UP001280121">
    <property type="component" value="Unassembled WGS sequence"/>
</dbReference>
<proteinExistence type="predicted"/>
<evidence type="ECO:0000313" key="2">
    <source>
        <dbReference type="EMBL" id="KAK2652576.1"/>
    </source>
</evidence>
<dbReference type="PANTHER" id="PTHR33116:SF78">
    <property type="entry name" value="OS12G0587133 PROTEIN"/>
    <property type="match status" value="1"/>
</dbReference>
<feature type="domain" description="Reverse transcriptase" evidence="1">
    <location>
        <begin position="1"/>
        <end position="111"/>
    </location>
</feature>
<dbReference type="InterPro" id="IPR043502">
    <property type="entry name" value="DNA/RNA_pol_sf"/>
</dbReference>
<dbReference type="Pfam" id="PF00078">
    <property type="entry name" value="RVT_1"/>
    <property type="match status" value="1"/>
</dbReference>
<organism evidence="2 3">
    <name type="scientific">Dipteronia dyeriana</name>
    <dbReference type="NCBI Taxonomy" id="168575"/>
    <lineage>
        <taxon>Eukaryota</taxon>
        <taxon>Viridiplantae</taxon>
        <taxon>Streptophyta</taxon>
        <taxon>Embryophyta</taxon>
        <taxon>Tracheophyta</taxon>
        <taxon>Spermatophyta</taxon>
        <taxon>Magnoliopsida</taxon>
        <taxon>eudicotyledons</taxon>
        <taxon>Gunneridae</taxon>
        <taxon>Pentapetalae</taxon>
        <taxon>rosids</taxon>
        <taxon>malvids</taxon>
        <taxon>Sapindales</taxon>
        <taxon>Sapindaceae</taxon>
        <taxon>Hippocastanoideae</taxon>
        <taxon>Acereae</taxon>
        <taxon>Dipteronia</taxon>
    </lineage>
</organism>
<sequence>MERGLWQGDPLSPFLFNLVVEVLSCMLMKAKQVGMLKLEVFGDDAVHISHLQFADDTILFMEPTLENLVNSRRILRCFELISGLRINFHKPCLVRVRKRGAHEQDWAGIFRCMEDSLPILYMGLPLGGNPRRVSFWNPVVKKVEQLLAPWKKGFISKGARLVLIKVVLSSLPSYFMSMYSILELVMKNMEKIQRKCF</sequence>
<dbReference type="PANTHER" id="PTHR33116">
    <property type="entry name" value="REVERSE TRANSCRIPTASE ZINC-BINDING DOMAIN-CONTAINING PROTEIN-RELATED-RELATED"/>
    <property type="match status" value="1"/>
</dbReference>
<keyword evidence="3" id="KW-1185">Reference proteome</keyword>
<dbReference type="InterPro" id="IPR000477">
    <property type="entry name" value="RT_dom"/>
</dbReference>
<dbReference type="SUPFAM" id="SSF56672">
    <property type="entry name" value="DNA/RNA polymerases"/>
    <property type="match status" value="1"/>
</dbReference>
<reference evidence="2" key="1">
    <citation type="journal article" date="2023" name="Plant J.">
        <title>Genome sequences and population genomics provide insights into the demographic history, inbreeding, and mutation load of two 'living fossil' tree species of Dipteronia.</title>
        <authorList>
            <person name="Feng Y."/>
            <person name="Comes H.P."/>
            <person name="Chen J."/>
            <person name="Zhu S."/>
            <person name="Lu R."/>
            <person name="Zhang X."/>
            <person name="Li P."/>
            <person name="Qiu J."/>
            <person name="Olsen K.M."/>
            <person name="Qiu Y."/>
        </authorList>
    </citation>
    <scope>NUCLEOTIDE SEQUENCE</scope>
    <source>
        <strain evidence="2">KIB01</strain>
    </source>
</reference>
<protein>
    <recommendedName>
        <fullName evidence="1">Reverse transcriptase domain-containing protein</fullName>
    </recommendedName>
</protein>